<dbReference type="Gene3D" id="3.30.420.10">
    <property type="entry name" value="Ribonuclease H-like superfamily/Ribonuclease H"/>
    <property type="match status" value="1"/>
</dbReference>
<reference evidence="1 2" key="1">
    <citation type="journal article" date="2016" name="Appl. Environ. Microbiol.">
        <title>Function and Phylogeny of Bacterial Butyryl Coenzyme A:Acetate Transferases and Their Diversity in the Proximal Colon of Swine.</title>
        <authorList>
            <person name="Trachsel J."/>
            <person name="Bayles D.O."/>
            <person name="Looft T."/>
            <person name="Levine U.Y."/>
            <person name="Allen H.K."/>
        </authorList>
    </citation>
    <scope>NUCLEOTIDE SEQUENCE [LARGE SCALE GENOMIC DNA]</scope>
    <source>
        <strain evidence="1 2">35-6-1</strain>
    </source>
</reference>
<keyword evidence="1" id="KW-0540">Nuclease</keyword>
<dbReference type="GO" id="GO:0004527">
    <property type="term" value="F:exonuclease activity"/>
    <property type="evidence" value="ECO:0007669"/>
    <property type="project" value="UniProtKB-KW"/>
</dbReference>
<evidence type="ECO:0000313" key="2">
    <source>
        <dbReference type="Proteomes" id="UP000187166"/>
    </source>
</evidence>
<gene>
    <name evidence="1" type="ORF">BIV18_02265</name>
</gene>
<keyword evidence="1" id="KW-0269">Exonuclease</keyword>
<proteinExistence type="predicted"/>
<protein>
    <submittedName>
        <fullName evidence="1">Exonuclease</fullName>
    </submittedName>
</protein>
<comment type="caution">
    <text evidence="1">The sequence shown here is derived from an EMBL/GenBank/DDBJ whole genome shotgun (WGS) entry which is preliminary data.</text>
</comment>
<name>A0A1U7LYE7_9FIRM</name>
<keyword evidence="2" id="KW-1185">Reference proteome</keyword>
<dbReference type="STRING" id="1465756.BIV18_02265"/>
<dbReference type="InterPro" id="IPR038720">
    <property type="entry name" value="YprB_RNase_H-like_dom"/>
</dbReference>
<dbReference type="GO" id="GO:0003676">
    <property type="term" value="F:nucleic acid binding"/>
    <property type="evidence" value="ECO:0007669"/>
    <property type="project" value="InterPro"/>
</dbReference>
<dbReference type="Pfam" id="PF13482">
    <property type="entry name" value="RNase_H_2"/>
    <property type="match status" value="1"/>
</dbReference>
<dbReference type="EMBL" id="MJIH01000001">
    <property type="protein sequence ID" value="OLR64451.1"/>
    <property type="molecule type" value="Genomic_DNA"/>
</dbReference>
<keyword evidence="1" id="KW-0378">Hydrolase</keyword>
<evidence type="ECO:0000313" key="1">
    <source>
        <dbReference type="EMBL" id="OLR64451.1"/>
    </source>
</evidence>
<accession>A0A848RGS8</accession>
<dbReference type="Proteomes" id="UP000187166">
    <property type="component" value="Unassembled WGS sequence"/>
</dbReference>
<organism evidence="1 2">
    <name type="scientific">Peptoniphilus porci</name>
    <dbReference type="NCBI Taxonomy" id="2652280"/>
    <lineage>
        <taxon>Bacteria</taxon>
        <taxon>Bacillati</taxon>
        <taxon>Bacillota</taxon>
        <taxon>Tissierellia</taxon>
        <taxon>Tissierellales</taxon>
        <taxon>Peptoniphilaceae</taxon>
        <taxon>Peptoniphilus</taxon>
    </lineage>
</organism>
<dbReference type="SUPFAM" id="SSF53098">
    <property type="entry name" value="Ribonuclease H-like"/>
    <property type="match status" value="1"/>
</dbReference>
<accession>A0A1U7LYE7</accession>
<dbReference type="InterPro" id="IPR036397">
    <property type="entry name" value="RNaseH_sf"/>
</dbReference>
<sequence>MKKLERKTKRTSKNYIKIETSGLSREIDSLIAVSIIEKNSEIVKTFCIENFKEEKKLLEEVLPLISGRELVSYSGKSFDIPFIKSKTKFYFNKDIDLNFIDLQEITKKYNFIFNLSSHSNKALIEKFIEKEALKDKKNYEGIKIKTLFKKYVEGEKESLEKILEYNFISLENLISLDLKISENLCKELSLNILNFMFFIEDLKLKNNTIEILGLTNYNKNYFNTKEQYTLEINNRDIIKNSRGFLNFCKLENKEELAKDFPTQNKKFSLKINTEDALYDAKNLCYYIQKKDLPFEILNREKIKSPSQIIILYYKDHKFKNEKEVMKKIIEKELKY</sequence>
<dbReference type="InterPro" id="IPR012337">
    <property type="entry name" value="RNaseH-like_sf"/>
</dbReference>
<dbReference type="RefSeq" id="WP_075659096.1">
    <property type="nucleotide sequence ID" value="NZ_JABDSR010000019.1"/>
</dbReference>
<dbReference type="AlphaFoldDB" id="A0A1U7LYE7"/>